<dbReference type="EMBL" id="JAEAOA010001385">
    <property type="protein sequence ID" value="KAK3583776.1"/>
    <property type="molecule type" value="Genomic_DNA"/>
</dbReference>
<reference evidence="2" key="1">
    <citation type="journal article" date="2021" name="Genome Biol. Evol.">
        <title>A High-Quality Reference Genome for a Parasitic Bivalve with Doubly Uniparental Inheritance (Bivalvia: Unionida).</title>
        <authorList>
            <person name="Smith C.H."/>
        </authorList>
    </citation>
    <scope>NUCLEOTIDE SEQUENCE</scope>
    <source>
        <strain evidence="2">CHS0354</strain>
    </source>
</reference>
<protein>
    <recommendedName>
        <fullName evidence="1">BZIP domain-containing protein</fullName>
    </recommendedName>
</protein>
<evidence type="ECO:0000259" key="1">
    <source>
        <dbReference type="PROSITE" id="PS00036"/>
    </source>
</evidence>
<dbReference type="PROSITE" id="PS00036">
    <property type="entry name" value="BZIP_BASIC"/>
    <property type="match status" value="1"/>
</dbReference>
<evidence type="ECO:0000313" key="2">
    <source>
        <dbReference type="EMBL" id="KAK3583776.1"/>
    </source>
</evidence>
<dbReference type="GO" id="GO:0003700">
    <property type="term" value="F:DNA-binding transcription factor activity"/>
    <property type="evidence" value="ECO:0007669"/>
    <property type="project" value="InterPro"/>
</dbReference>
<comment type="caution">
    <text evidence="2">The sequence shown here is derived from an EMBL/GenBank/DDBJ whole genome shotgun (WGS) entry which is preliminary data.</text>
</comment>
<gene>
    <name evidence="2" type="ORF">CHS0354_022814</name>
</gene>
<reference evidence="2" key="2">
    <citation type="journal article" date="2021" name="Genome Biol. Evol.">
        <title>Developing a high-quality reference genome for a parasitic bivalve with doubly uniparental inheritance (Bivalvia: Unionida).</title>
        <authorList>
            <person name="Smith C.H."/>
        </authorList>
    </citation>
    <scope>NUCLEOTIDE SEQUENCE</scope>
    <source>
        <strain evidence="2">CHS0354</strain>
        <tissue evidence="2">Mantle</tissue>
    </source>
</reference>
<name>A0AAE0S1R3_9BIVA</name>
<dbReference type="InterPro" id="IPR004827">
    <property type="entry name" value="bZIP"/>
</dbReference>
<sequence>MTLYMDSGIDSRASGASTLPLIFHEFPICSGINTNDHSLSLAMVKAIERNDMEPMIKHELKNRINFKRMAEGKEELMVDFSEKPKAELTTEEKMKVERRREQNRMAARRFREKHNTLGIKLQKVSYCIKKIIDWEKSKNF</sequence>
<reference evidence="2" key="3">
    <citation type="submission" date="2023-05" db="EMBL/GenBank/DDBJ databases">
        <authorList>
            <person name="Smith C.H."/>
        </authorList>
    </citation>
    <scope>NUCLEOTIDE SEQUENCE</scope>
    <source>
        <strain evidence="2">CHS0354</strain>
        <tissue evidence="2">Mantle</tissue>
    </source>
</reference>
<dbReference type="Proteomes" id="UP001195483">
    <property type="component" value="Unassembled WGS sequence"/>
</dbReference>
<evidence type="ECO:0000313" key="3">
    <source>
        <dbReference type="Proteomes" id="UP001195483"/>
    </source>
</evidence>
<accession>A0AAE0S1R3</accession>
<keyword evidence="3" id="KW-1185">Reference proteome</keyword>
<proteinExistence type="predicted"/>
<feature type="domain" description="BZIP" evidence="1">
    <location>
        <begin position="98"/>
        <end position="113"/>
    </location>
</feature>
<dbReference type="AlphaFoldDB" id="A0AAE0S1R3"/>
<organism evidence="2 3">
    <name type="scientific">Potamilus streckersoni</name>
    <dbReference type="NCBI Taxonomy" id="2493646"/>
    <lineage>
        <taxon>Eukaryota</taxon>
        <taxon>Metazoa</taxon>
        <taxon>Spiralia</taxon>
        <taxon>Lophotrochozoa</taxon>
        <taxon>Mollusca</taxon>
        <taxon>Bivalvia</taxon>
        <taxon>Autobranchia</taxon>
        <taxon>Heteroconchia</taxon>
        <taxon>Palaeoheterodonta</taxon>
        <taxon>Unionida</taxon>
        <taxon>Unionoidea</taxon>
        <taxon>Unionidae</taxon>
        <taxon>Ambleminae</taxon>
        <taxon>Lampsilini</taxon>
        <taxon>Potamilus</taxon>
    </lineage>
</organism>